<feature type="region of interest" description="Disordered" evidence="1">
    <location>
        <begin position="647"/>
        <end position="690"/>
    </location>
</feature>
<dbReference type="InterPro" id="IPR051220">
    <property type="entry name" value="TFA_Chaperone"/>
</dbReference>
<evidence type="ECO:0000259" key="2">
    <source>
        <dbReference type="Pfam" id="PF05876"/>
    </source>
</evidence>
<dbReference type="GO" id="GO:0004519">
    <property type="term" value="F:endonuclease activity"/>
    <property type="evidence" value="ECO:0007669"/>
    <property type="project" value="InterPro"/>
</dbReference>
<dbReference type="EMBL" id="FUZV01000001">
    <property type="protein sequence ID" value="SKC57279.1"/>
    <property type="molecule type" value="Genomic_DNA"/>
</dbReference>
<keyword evidence="5" id="KW-1185">Reference proteome</keyword>
<dbReference type="GO" id="GO:0005524">
    <property type="term" value="F:ATP binding"/>
    <property type="evidence" value="ECO:0007669"/>
    <property type="project" value="InterPro"/>
</dbReference>
<evidence type="ECO:0000256" key="1">
    <source>
        <dbReference type="SAM" id="MobiDB-lite"/>
    </source>
</evidence>
<proteinExistence type="inferred from homology"/>
<evidence type="ECO:0000313" key="5">
    <source>
        <dbReference type="Proteomes" id="UP000190341"/>
    </source>
</evidence>
<evidence type="ECO:0000259" key="3">
    <source>
        <dbReference type="Pfam" id="PF20454"/>
    </source>
</evidence>
<feature type="domain" description="Phage terminase large subunit GpA ATPase" evidence="2">
    <location>
        <begin position="54"/>
        <end position="298"/>
    </location>
</feature>
<accession>A0A1T5K1C8</accession>
<dbReference type="InterPro" id="IPR046453">
    <property type="entry name" value="GpA_ATPase"/>
</dbReference>
<dbReference type="Pfam" id="PF05876">
    <property type="entry name" value="GpA_ATPase"/>
    <property type="match status" value="1"/>
</dbReference>
<dbReference type="Proteomes" id="UP000190341">
    <property type="component" value="Unassembled WGS sequence"/>
</dbReference>
<sequence length="690" mass="78444">MSLLQGVDPLQLTAVANSLRKGMAAWGAQEPKTLEWWARDNFYLSAESSYVEQHWTPWSFQRGLLALMSHDDVPCVSVKKSARVGYTKMLLAAIGYNAEHRRRNQCIWRPTDDDASSFVKADLDPMLRDVECMRSVFPAYLARHKDNTLDQKKFIGSLLRIKGGKAAKNYRDMSIDCGYMDELSAFDNDVEKEGAPDTLAFKRLEGATFPKFVCGSTPKQKGECLIDKRWVSADERFTYQVSCPQCHQRHALTWGGKDEAHGFKFDPENPADVFHMCPHCTYPLRQSEFLALADQGEWVNERGDLYWREVESDRWAFTTADGQIVPPPYHVAVHVWTAYSPMVAWTTVVREFLDAYAKLLEGDNTKMKAWVNTTQGVVWEGEVERTEAEELKNRAEPFSLRHIPRDCLLLLAGADTQDNRIELGVWGLGRGGQMWTIDHRVFFGNPAQQEVWDETEEFLRTQEYTHACGRPQRIFATAIDSGGHHTDAVYAFAHKLKALRVHAIKGASGTERSIDNGNTRVGYKWNGRSEKHGPILWHVGTNLAKDRFQARLEVVAPGPGYVHFSNQCSDEWFKQLAGEARATVRGRGGTATRWTPDRKRVEVKDCVTYAIWLEERLDLWSPRRAKWWDQLEAQVQPEDDLFTAVPPAVSDSRETTHPTRSVGEVADSRGTLPTSREEEALGSDRWSSRL</sequence>
<dbReference type="PANTHER" id="PTHR34413:SF2">
    <property type="entry name" value="PROPHAGE TAIL FIBER ASSEMBLY PROTEIN HOMOLOG TFAE-RELATED"/>
    <property type="match status" value="1"/>
</dbReference>
<protein>
    <submittedName>
        <fullName evidence="4">Phage terminase, large subunit GpA</fullName>
    </submittedName>
</protein>
<dbReference type="PANTHER" id="PTHR34413">
    <property type="entry name" value="PROPHAGE TAIL FIBER ASSEMBLY PROTEIN HOMOLOG TFAE-RELATED-RELATED"/>
    <property type="match status" value="1"/>
</dbReference>
<dbReference type="GO" id="GO:0016887">
    <property type="term" value="F:ATP hydrolysis activity"/>
    <property type="evidence" value="ECO:0007669"/>
    <property type="project" value="InterPro"/>
</dbReference>
<gene>
    <name evidence="4" type="ORF">SAMN06296058_1260</name>
</gene>
<evidence type="ECO:0000313" key="4">
    <source>
        <dbReference type="EMBL" id="SKC57279.1"/>
    </source>
</evidence>
<reference evidence="4 5" key="1">
    <citation type="submission" date="2017-02" db="EMBL/GenBank/DDBJ databases">
        <authorList>
            <person name="Peterson S.W."/>
        </authorList>
    </citation>
    <scope>NUCLEOTIDE SEQUENCE [LARGE SCALE GENOMIC DNA]</scope>
    <source>
        <strain evidence="4 5">P15</strain>
    </source>
</reference>
<organism evidence="4 5">
    <name type="scientific">Pseudoxanthomonas indica</name>
    <dbReference type="NCBI Taxonomy" id="428993"/>
    <lineage>
        <taxon>Bacteria</taxon>
        <taxon>Pseudomonadati</taxon>
        <taxon>Pseudomonadota</taxon>
        <taxon>Gammaproteobacteria</taxon>
        <taxon>Lysobacterales</taxon>
        <taxon>Lysobacteraceae</taxon>
        <taxon>Pseudoxanthomonas</taxon>
    </lineage>
</organism>
<dbReference type="InterPro" id="IPR046454">
    <property type="entry name" value="GpA_endonuclease"/>
</dbReference>
<dbReference type="RefSeq" id="WP_217698641.1">
    <property type="nucleotide sequence ID" value="NZ_BMCL01000002.1"/>
</dbReference>
<dbReference type="AlphaFoldDB" id="A0A1T5K1C8"/>
<dbReference type="STRING" id="428993.SAMN06296058_1260"/>
<name>A0A1T5K1C8_9GAMM</name>
<dbReference type="InterPro" id="IPR008866">
    <property type="entry name" value="Phage_lambda_GpA-like"/>
</dbReference>
<dbReference type="HAMAP" id="MF_04144">
    <property type="entry name" value="TERL_LAMBDA"/>
    <property type="match status" value="1"/>
</dbReference>
<dbReference type="Pfam" id="PF20454">
    <property type="entry name" value="GpA_nuclease"/>
    <property type="match status" value="1"/>
</dbReference>
<feature type="domain" description="Terminase large subunit GpA endonuclease" evidence="3">
    <location>
        <begin position="331"/>
        <end position="618"/>
    </location>
</feature>